<feature type="compositionally biased region" description="Basic and acidic residues" evidence="7">
    <location>
        <begin position="191"/>
        <end position="212"/>
    </location>
</feature>
<evidence type="ECO:0000256" key="6">
    <source>
        <dbReference type="RuleBase" id="RU361124"/>
    </source>
</evidence>
<feature type="region of interest" description="Disordered" evidence="7">
    <location>
        <begin position="550"/>
        <end position="570"/>
    </location>
</feature>
<evidence type="ECO:0000313" key="9">
    <source>
        <dbReference type="EMBL" id="CAI0416904.1"/>
    </source>
</evidence>
<feature type="region of interest" description="Disordered" evidence="7">
    <location>
        <begin position="142"/>
        <end position="281"/>
    </location>
</feature>
<feature type="compositionally biased region" description="Basic and acidic residues" evidence="7">
    <location>
        <begin position="1154"/>
        <end position="1170"/>
    </location>
</feature>
<evidence type="ECO:0000256" key="4">
    <source>
        <dbReference type="ARBA" id="ARBA00023163"/>
    </source>
</evidence>
<feature type="compositionally biased region" description="Basic residues" evidence="7">
    <location>
        <begin position="54"/>
        <end position="63"/>
    </location>
</feature>
<keyword evidence="3 6" id="KW-0805">Transcription regulation</keyword>
<name>A0AAV0K3Q6_9ROSI</name>
<comment type="caution">
    <text evidence="9">The sequence shown here is derived from an EMBL/GenBank/DDBJ whole genome shotgun (WGS) entry which is preliminary data.</text>
</comment>
<feature type="domain" description="Tudor" evidence="8">
    <location>
        <begin position="388"/>
        <end position="446"/>
    </location>
</feature>
<feature type="compositionally biased region" description="Polar residues" evidence="7">
    <location>
        <begin position="225"/>
        <end position="236"/>
    </location>
</feature>
<feature type="compositionally biased region" description="Basic residues" evidence="7">
    <location>
        <begin position="452"/>
        <end position="465"/>
    </location>
</feature>
<gene>
    <name evidence="9" type="ORF">LITE_LOCUS17135</name>
</gene>
<dbReference type="InterPro" id="IPR024943">
    <property type="entry name" value="Enhancer_polycomb"/>
</dbReference>
<evidence type="ECO:0000256" key="1">
    <source>
        <dbReference type="ARBA" id="ARBA00004123"/>
    </source>
</evidence>
<evidence type="ECO:0000256" key="7">
    <source>
        <dbReference type="SAM" id="MobiDB-lite"/>
    </source>
</evidence>
<feature type="compositionally biased region" description="Basic residues" evidence="7">
    <location>
        <begin position="249"/>
        <end position="258"/>
    </location>
</feature>
<proteinExistence type="inferred from homology"/>
<dbReference type="Proteomes" id="UP001154282">
    <property type="component" value="Unassembled WGS sequence"/>
</dbReference>
<sequence length="1693" mass="190486">MEHRAGDSNGEEIPKKTRSLDLKSLYETESSKEAPGKNLKRKNGLDDDDGSVKRSNKRKKGRKAVSINRLKTVTGNGSKSLEEVYNGSLTSVSLDSRDSKLCLSQKSNDCGGLNVISLALEDDVVKVPRRKRGIVRRRKVENGGGVLKLEEKNGKMGDVDEVGRGAADQDHVNPVNNGKHFKASKLKRKKRSDDLKENINGESNSGRDVKEEDGQDMISIEKNGESSPKISLTGHSAENADDHPSNGSLRKRSRKRKNKVSDVTSPSKEAEPSGEKSVKIVDKVVREDEEDNLEENAARMLSSRFDPSFTGYLSKKKVSSLPPTNGLNHPLSSSKEFVARGGSYASASDSASGDGAVRVLRPRKQFKEKSGVRKRRHFYDIISGELDAHWVLNRRIKVFWPLDESWYYGLVSDYDNERKLHHVKYDDRDEEWINLQNERFKLLLFPSEAPGRNHRTRSLSRRKHTIVSESKSNHSKDSKRKMRAEVDSLVGNHIDSEPIISLLARSSRRVKSSPVCATEKENKSCEHPSCGESLTRDTTVGCDCKDGESLSAGTARKSFSSTLPDEPATSRSELCATGSPLCNNERKPPIVYSRRRVRKRSFWACHDSKVNRMNTGVLAPDNYARPLYSEVAFDKLVPVDSLWSIDSTGILKLNFAIILSRNFTFKLRCPVPAFRSRSFSKLSISLSHAILLLQYGQLMTMLPRVQLEMLIVDNVVGLRFLLFEGCLKQAVAFVLVVLNIFGKPDEPGKSIHLELPVTSIRFKFSCTSYIGKQLAFLFHKFSELENSSWLLLERKINKHCLLSRQLPLSQCTYANIKDLQNGRHGLLASVLNGTRTIKGSSRRARQQISFTSVPRKPRHGKASHYVDPERDQRFIPPMSLSFTAAPTFFPGLHRRLLIEHTLTRIRFQDHYSEGDPEMSGRLLVEDQSCVGECSIITPESNSRKVLKAVSRDMGSDEVSISHSRDAMNSLLESNSGTNVLGSSSVVEETVNTGNDADYELPSQPLDSAQQKILCLSSAGDEAKFHAESPSPSLHNGITVEIPSDKFDKDVDGVSHVQQSCGDLSWNLNSGVIPSPNPTARRSTWHRNRSSSASFGGFAHGWSEGKSDFLHSNFGNGPKKSRTQVNYAFPSGGFDLSSRGKGHQHKMHPHKRIRTSNERRSSDTSRAPEKNLDSLSCDVNLLLTVGDKGWRESGVQVVLELFEHSEWRLAVKLSGTTKYSYKPHQFLQLGSTNRFTHAMMWKGGKEWILEFPDRSQWALFKEMHEECYDRNVRAALVKNIPIPGVRLIEENESHVAEAPFLRTSKYFCQEETDVEMALNPSRVLYDIDSDDERWMSETCSALAVQNDSSMEISKDIVEKIMDTCEKAAYSRQCVHFSAEEVNDLMGGVASIEVIRMVFQYWHQKRSRKGMPLIRHLEPPRWERYQQEVKEWEQAKAKNVPSNGCSKKVGQCEKPPMFAFCLKPRGLDLPNRGSKHRSHKKFSVSGQSNTFSVYHDGFHAYAGRRMNGFASGDERVSHLGHNYDSMDDSPLPQRSPSFFSPREADAGSSGYFYPNPHRYHHLQKKFQRSKSNKVVGTSTLSPMGPQMVPSFNQRMFMKRNTSFHHWPHERQPDPHLDWSLQHMPDQLEGSDLEELRTRDASSAAQHALKVAKFKREKAQRLLCRADLAIHKAVVSLMTAEAIKAASSEDADDDDL</sequence>
<evidence type="ECO:0000313" key="10">
    <source>
        <dbReference type="Proteomes" id="UP001154282"/>
    </source>
</evidence>
<feature type="region of interest" description="Disordered" evidence="7">
    <location>
        <begin position="1133"/>
        <end position="1170"/>
    </location>
</feature>
<dbReference type="SMART" id="SM00333">
    <property type="entry name" value="TUDOR"/>
    <property type="match status" value="1"/>
</dbReference>
<feature type="compositionally biased region" description="Basic and acidic residues" evidence="7">
    <location>
        <begin position="1"/>
        <end position="35"/>
    </location>
</feature>
<dbReference type="CDD" id="cd20404">
    <property type="entry name" value="Tudor_Agenet_AtEML-like"/>
    <property type="match status" value="1"/>
</dbReference>
<comment type="similarity">
    <text evidence="2 6">Belongs to the enhancer of polycomb family.</text>
</comment>
<dbReference type="Gene3D" id="2.30.30.140">
    <property type="match status" value="1"/>
</dbReference>
<keyword evidence="5 6" id="KW-0539">Nucleus</keyword>
<dbReference type="PANTHER" id="PTHR14898">
    <property type="entry name" value="ENHANCER OF POLYCOMB"/>
    <property type="match status" value="1"/>
</dbReference>
<dbReference type="InterPro" id="IPR002999">
    <property type="entry name" value="Tudor"/>
</dbReference>
<evidence type="ECO:0000256" key="2">
    <source>
        <dbReference type="ARBA" id="ARBA00008035"/>
    </source>
</evidence>
<evidence type="ECO:0000256" key="3">
    <source>
        <dbReference type="ARBA" id="ARBA00023015"/>
    </source>
</evidence>
<keyword evidence="10" id="KW-1185">Reference proteome</keyword>
<feature type="compositionally biased region" description="Basic residues" evidence="7">
    <location>
        <begin position="1139"/>
        <end position="1153"/>
    </location>
</feature>
<keyword evidence="4 6" id="KW-0804">Transcription</keyword>
<dbReference type="EMBL" id="CAMGYJ010000005">
    <property type="protein sequence ID" value="CAI0416904.1"/>
    <property type="molecule type" value="Genomic_DNA"/>
</dbReference>
<feature type="compositionally biased region" description="Basic and acidic residues" evidence="7">
    <location>
        <begin position="148"/>
        <end position="171"/>
    </location>
</feature>
<protein>
    <recommendedName>
        <fullName evidence="6">Enhancer of polycomb-like protein</fullName>
    </recommendedName>
</protein>
<evidence type="ECO:0000259" key="8">
    <source>
        <dbReference type="SMART" id="SM00333"/>
    </source>
</evidence>
<reference evidence="9" key="1">
    <citation type="submission" date="2022-08" db="EMBL/GenBank/DDBJ databases">
        <authorList>
            <person name="Gutierrez-Valencia J."/>
        </authorList>
    </citation>
    <scope>NUCLEOTIDE SEQUENCE</scope>
</reference>
<dbReference type="GO" id="GO:0006357">
    <property type="term" value="P:regulation of transcription by RNA polymerase II"/>
    <property type="evidence" value="ECO:0007669"/>
    <property type="project" value="InterPro"/>
</dbReference>
<feature type="compositionally biased region" description="Basic residues" evidence="7">
    <location>
        <begin position="179"/>
        <end position="190"/>
    </location>
</feature>
<dbReference type="Pfam" id="PF10513">
    <property type="entry name" value="EPL1"/>
    <property type="match status" value="1"/>
</dbReference>
<dbReference type="GO" id="GO:0035267">
    <property type="term" value="C:NuA4 histone acetyltransferase complex"/>
    <property type="evidence" value="ECO:0007669"/>
    <property type="project" value="InterPro"/>
</dbReference>
<comment type="subcellular location">
    <subcellularLocation>
        <location evidence="1 6">Nucleus</location>
    </subcellularLocation>
</comment>
<accession>A0AAV0K3Q6</accession>
<feature type="region of interest" description="Disordered" evidence="7">
    <location>
        <begin position="451"/>
        <end position="482"/>
    </location>
</feature>
<feature type="compositionally biased region" description="Basic and acidic residues" evidence="7">
    <location>
        <begin position="268"/>
        <end position="281"/>
    </location>
</feature>
<dbReference type="InterPro" id="IPR019542">
    <property type="entry name" value="Enhancer_polycomb-like_N"/>
</dbReference>
<organism evidence="9 10">
    <name type="scientific">Linum tenue</name>
    <dbReference type="NCBI Taxonomy" id="586396"/>
    <lineage>
        <taxon>Eukaryota</taxon>
        <taxon>Viridiplantae</taxon>
        <taxon>Streptophyta</taxon>
        <taxon>Embryophyta</taxon>
        <taxon>Tracheophyta</taxon>
        <taxon>Spermatophyta</taxon>
        <taxon>Magnoliopsida</taxon>
        <taxon>eudicotyledons</taxon>
        <taxon>Gunneridae</taxon>
        <taxon>Pentapetalae</taxon>
        <taxon>rosids</taxon>
        <taxon>fabids</taxon>
        <taxon>Malpighiales</taxon>
        <taxon>Linaceae</taxon>
        <taxon>Linum</taxon>
    </lineage>
</organism>
<dbReference type="GO" id="GO:0005634">
    <property type="term" value="C:nucleus"/>
    <property type="evidence" value="ECO:0007669"/>
    <property type="project" value="UniProtKB-SubCell"/>
</dbReference>
<evidence type="ECO:0000256" key="5">
    <source>
        <dbReference type="ARBA" id="ARBA00023242"/>
    </source>
</evidence>
<feature type="region of interest" description="Disordered" evidence="7">
    <location>
        <begin position="1"/>
        <end position="71"/>
    </location>
</feature>